<reference evidence="1" key="1">
    <citation type="submission" date="2018-11" db="EMBL/GenBank/DDBJ databases">
        <authorList>
            <consortium name="Pathogen Informatics"/>
        </authorList>
    </citation>
    <scope>NUCLEOTIDE SEQUENCE</scope>
</reference>
<accession>A0A3S5ATL3</accession>
<gene>
    <name evidence="1" type="ORF">PXEA_LOCUS21560</name>
</gene>
<evidence type="ECO:0000313" key="2">
    <source>
        <dbReference type="Proteomes" id="UP000784294"/>
    </source>
</evidence>
<dbReference type="EMBL" id="CAAALY010092475">
    <property type="protein sequence ID" value="VEL28120.1"/>
    <property type="molecule type" value="Genomic_DNA"/>
</dbReference>
<keyword evidence="2" id="KW-1185">Reference proteome</keyword>
<comment type="caution">
    <text evidence="1">The sequence shown here is derived from an EMBL/GenBank/DDBJ whole genome shotgun (WGS) entry which is preliminary data.</text>
</comment>
<organism evidence="1 2">
    <name type="scientific">Protopolystoma xenopodis</name>
    <dbReference type="NCBI Taxonomy" id="117903"/>
    <lineage>
        <taxon>Eukaryota</taxon>
        <taxon>Metazoa</taxon>
        <taxon>Spiralia</taxon>
        <taxon>Lophotrochozoa</taxon>
        <taxon>Platyhelminthes</taxon>
        <taxon>Monogenea</taxon>
        <taxon>Polyopisthocotylea</taxon>
        <taxon>Polystomatidea</taxon>
        <taxon>Polystomatidae</taxon>
        <taxon>Protopolystoma</taxon>
    </lineage>
</organism>
<dbReference type="Proteomes" id="UP000784294">
    <property type="component" value="Unassembled WGS sequence"/>
</dbReference>
<sequence length="88" mass="9809">MRKNWNFSHLTAAEAQQPLAFSCCQPVMNEFTDKRPSRPISPSTSQPCAVGSIDRIDFGREALCGQEVSCVVNTSCEEQAEDDRLLCR</sequence>
<evidence type="ECO:0000313" key="1">
    <source>
        <dbReference type="EMBL" id="VEL28120.1"/>
    </source>
</evidence>
<proteinExistence type="predicted"/>
<protein>
    <submittedName>
        <fullName evidence="1">Uncharacterized protein</fullName>
    </submittedName>
</protein>
<name>A0A3S5ATL3_9PLAT</name>
<dbReference type="AlphaFoldDB" id="A0A3S5ATL3"/>